<feature type="non-terminal residue" evidence="2">
    <location>
        <position position="1"/>
    </location>
</feature>
<dbReference type="Proteomes" id="UP000274822">
    <property type="component" value="Unassembled WGS sequence"/>
</dbReference>
<keyword evidence="3" id="KW-1185">Reference proteome</keyword>
<dbReference type="PIRSF" id="PIRSF037240">
    <property type="entry name" value="RNA_polIII_Trep_MAF1"/>
    <property type="match status" value="1"/>
</dbReference>
<organism evidence="2 3">
    <name type="scientific">Jimgerdemannia flammicorona</name>
    <dbReference type="NCBI Taxonomy" id="994334"/>
    <lineage>
        <taxon>Eukaryota</taxon>
        <taxon>Fungi</taxon>
        <taxon>Fungi incertae sedis</taxon>
        <taxon>Mucoromycota</taxon>
        <taxon>Mucoromycotina</taxon>
        <taxon>Endogonomycetes</taxon>
        <taxon>Endogonales</taxon>
        <taxon>Endogonaceae</taxon>
        <taxon>Jimgerdemannia</taxon>
    </lineage>
</organism>
<dbReference type="PANTHER" id="PTHR22504">
    <property type="entry name" value="REPRESSOR OF RNA POLYMERASE III TRANSCRIPTION MAF1"/>
    <property type="match status" value="1"/>
</dbReference>
<dbReference type="GO" id="GO:0000994">
    <property type="term" value="F:RNA polymerase III core binding"/>
    <property type="evidence" value="ECO:0007669"/>
    <property type="project" value="TreeGrafter"/>
</dbReference>
<dbReference type="InterPro" id="IPR015257">
    <property type="entry name" value="Maf1"/>
</dbReference>
<dbReference type="Pfam" id="PF09174">
    <property type="entry name" value="Maf1"/>
    <property type="match status" value="1"/>
</dbReference>
<accession>A0A433Q6F6</accession>
<gene>
    <name evidence="2" type="ORF">BC938DRAFT_472264</name>
</gene>
<proteinExistence type="predicted"/>
<comment type="caution">
    <text evidence="2">The sequence shown here is derived from an EMBL/GenBank/DDBJ whole genome shotgun (WGS) entry which is preliminary data.</text>
</comment>
<name>A0A433Q6F6_9FUNG</name>
<feature type="compositionally biased region" description="Acidic residues" evidence="1">
    <location>
        <begin position="184"/>
        <end position="196"/>
    </location>
</feature>
<dbReference type="GO" id="GO:0016480">
    <property type="term" value="P:negative regulation of transcription by RNA polymerase III"/>
    <property type="evidence" value="ECO:0007669"/>
    <property type="project" value="InterPro"/>
</dbReference>
<protein>
    <submittedName>
        <fullName evidence="2">Repressor of RNA polymerase III transcription MAF1</fullName>
    </submittedName>
</protein>
<dbReference type="AlphaFoldDB" id="A0A433Q6F6"/>
<dbReference type="Gene3D" id="3.40.1000.50">
    <property type="entry name" value="Repressor of RNA polymerase III transcription Maf1"/>
    <property type="match status" value="1"/>
</dbReference>
<dbReference type="PANTHER" id="PTHR22504:SF0">
    <property type="entry name" value="REPRESSOR OF RNA POLYMERASE III TRANSCRIPTION MAF1 HOMOLOG"/>
    <property type="match status" value="1"/>
</dbReference>
<dbReference type="GO" id="GO:0005634">
    <property type="term" value="C:nucleus"/>
    <property type="evidence" value="ECO:0007669"/>
    <property type="project" value="TreeGrafter"/>
</dbReference>
<evidence type="ECO:0000313" key="2">
    <source>
        <dbReference type="EMBL" id="RUS25373.1"/>
    </source>
</evidence>
<evidence type="ECO:0000256" key="1">
    <source>
        <dbReference type="SAM" id="MobiDB-lite"/>
    </source>
</evidence>
<sequence>SAGTDKKLYKQLENKYILDFSHSFVSPDNHFSHVGSPLGPMDQPSSRKTLFYLIGTLNATFPDYDFRYHPDLSPAPTKYITSQVKPEQFQKQPSCSLVVNSINTTLFNLNNERIVSELHVWDIIDKIIEMSDCNVYSYNPDPEDDPNSEEGSIWSLHYFFFNRKLKRIIYFSLRSFSPNAPVQEDEDVESFSESEGDGSSKGVTYEDYLMDNMESI</sequence>
<evidence type="ECO:0000313" key="3">
    <source>
        <dbReference type="Proteomes" id="UP000274822"/>
    </source>
</evidence>
<dbReference type="EMBL" id="RBNJ01013166">
    <property type="protein sequence ID" value="RUS25373.1"/>
    <property type="molecule type" value="Genomic_DNA"/>
</dbReference>
<feature type="region of interest" description="Disordered" evidence="1">
    <location>
        <begin position="184"/>
        <end position="205"/>
    </location>
</feature>
<dbReference type="InterPro" id="IPR038564">
    <property type="entry name" value="Maf1_sf"/>
</dbReference>
<reference evidence="2 3" key="1">
    <citation type="journal article" date="2018" name="New Phytol.">
        <title>Phylogenomics of Endogonaceae and evolution of mycorrhizas within Mucoromycota.</title>
        <authorList>
            <person name="Chang Y."/>
            <person name="Desiro A."/>
            <person name="Na H."/>
            <person name="Sandor L."/>
            <person name="Lipzen A."/>
            <person name="Clum A."/>
            <person name="Barry K."/>
            <person name="Grigoriev I.V."/>
            <person name="Martin F.M."/>
            <person name="Stajich J.E."/>
            <person name="Smith M.E."/>
            <person name="Bonito G."/>
            <person name="Spatafora J.W."/>
        </authorList>
    </citation>
    <scope>NUCLEOTIDE SEQUENCE [LARGE SCALE GENOMIC DNA]</scope>
    <source>
        <strain evidence="2 3">AD002</strain>
    </source>
</reference>